<name>A0A1Y3AW33_EURMA</name>
<feature type="signal peptide" evidence="1">
    <location>
        <begin position="1"/>
        <end position="18"/>
    </location>
</feature>
<organism evidence="2 3">
    <name type="scientific">Euroglyphus maynei</name>
    <name type="common">Mayne's house dust mite</name>
    <dbReference type="NCBI Taxonomy" id="6958"/>
    <lineage>
        <taxon>Eukaryota</taxon>
        <taxon>Metazoa</taxon>
        <taxon>Ecdysozoa</taxon>
        <taxon>Arthropoda</taxon>
        <taxon>Chelicerata</taxon>
        <taxon>Arachnida</taxon>
        <taxon>Acari</taxon>
        <taxon>Acariformes</taxon>
        <taxon>Sarcoptiformes</taxon>
        <taxon>Astigmata</taxon>
        <taxon>Psoroptidia</taxon>
        <taxon>Analgoidea</taxon>
        <taxon>Pyroglyphidae</taxon>
        <taxon>Pyroglyphinae</taxon>
        <taxon>Euroglyphus</taxon>
    </lineage>
</organism>
<evidence type="ECO:0000256" key="1">
    <source>
        <dbReference type="SAM" id="SignalP"/>
    </source>
</evidence>
<dbReference type="Proteomes" id="UP000194236">
    <property type="component" value="Unassembled WGS sequence"/>
</dbReference>
<sequence length="246" mass="28237">MKLTLAIVLAIFVATSSAVFFRTRSNPSKVVVQSPVQESDLVQVPIDNYFPVTVEAPLQQSQVIAVEPSTQAVHLVFKSVSSPVSVHQEHTPGQRSFYETTRSEEPPHIIRHEVFKPVFQELRETIQPYRHVTQEIRPVIENVKILVPKGQQPNGKFNDHVQRDFVLPLPKFPKLSSIIKPVFPRPIVQQQEQQRFPVQQQEQQGVLVSNEQVSNFQSTPERYTIPIIVEQTQQQRMEDTNDENFD</sequence>
<dbReference type="AlphaFoldDB" id="A0A1Y3AW33"/>
<feature type="chain" id="PRO_5013186642" description="DFP2-like protein" evidence="1">
    <location>
        <begin position="19"/>
        <end position="246"/>
    </location>
</feature>
<protein>
    <recommendedName>
        <fullName evidence="4">DFP2-like protein</fullName>
    </recommendedName>
</protein>
<keyword evidence="3" id="KW-1185">Reference proteome</keyword>
<proteinExistence type="predicted"/>
<comment type="caution">
    <text evidence="2">The sequence shown here is derived from an EMBL/GenBank/DDBJ whole genome shotgun (WGS) entry which is preliminary data.</text>
</comment>
<dbReference type="OrthoDB" id="6515855at2759"/>
<evidence type="ECO:0008006" key="4">
    <source>
        <dbReference type="Google" id="ProtNLM"/>
    </source>
</evidence>
<evidence type="ECO:0000313" key="3">
    <source>
        <dbReference type="Proteomes" id="UP000194236"/>
    </source>
</evidence>
<gene>
    <name evidence="2" type="ORF">BLA29_006788</name>
</gene>
<evidence type="ECO:0000313" key="2">
    <source>
        <dbReference type="EMBL" id="OTF72710.1"/>
    </source>
</evidence>
<accession>A0A1Y3AW33</accession>
<reference evidence="2 3" key="1">
    <citation type="submission" date="2017-03" db="EMBL/GenBank/DDBJ databases">
        <title>Genome Survey of Euroglyphus maynei.</title>
        <authorList>
            <person name="Arlian L.G."/>
            <person name="Morgan M.S."/>
            <person name="Rider S.D."/>
        </authorList>
    </citation>
    <scope>NUCLEOTIDE SEQUENCE [LARGE SCALE GENOMIC DNA]</scope>
    <source>
        <strain evidence="2">Arlian Lab</strain>
        <tissue evidence="2">Whole body</tissue>
    </source>
</reference>
<dbReference type="EMBL" id="MUJZ01054987">
    <property type="protein sequence ID" value="OTF72710.1"/>
    <property type="molecule type" value="Genomic_DNA"/>
</dbReference>
<keyword evidence="1" id="KW-0732">Signal</keyword>